<dbReference type="Pfam" id="PF13041">
    <property type="entry name" value="PPR_2"/>
    <property type="match status" value="3"/>
</dbReference>
<feature type="repeat" description="PPR" evidence="5">
    <location>
        <begin position="120"/>
        <end position="154"/>
    </location>
</feature>
<dbReference type="InterPro" id="IPR011990">
    <property type="entry name" value="TPR-like_helical_dom_sf"/>
</dbReference>
<keyword evidence="7" id="KW-1185">Reference proteome</keyword>
<reference evidence="6" key="1">
    <citation type="submission" date="2021-01" db="EMBL/GenBank/DDBJ databases">
        <title>Metabolic potential, ecology and presence of endohyphal bacteria is reflected in genomic diversity of Mucoromycotina.</title>
        <authorList>
            <person name="Muszewska A."/>
            <person name="Okrasinska A."/>
            <person name="Steczkiewicz K."/>
            <person name="Drgas O."/>
            <person name="Orlowska M."/>
            <person name="Perlinska-Lenart U."/>
            <person name="Aleksandrzak-Piekarczyk T."/>
            <person name="Szatraj K."/>
            <person name="Zielenkiewicz U."/>
            <person name="Pilsyk S."/>
            <person name="Malc E."/>
            <person name="Mieczkowski P."/>
            <person name="Kruszewska J.S."/>
            <person name="Biernat P."/>
            <person name="Pawlowska J."/>
        </authorList>
    </citation>
    <scope>NUCLEOTIDE SEQUENCE</scope>
    <source>
        <strain evidence="6">WA0000018081</strain>
    </source>
</reference>
<dbReference type="SUPFAM" id="SSF81901">
    <property type="entry name" value="HCP-like"/>
    <property type="match status" value="1"/>
</dbReference>
<comment type="caution">
    <text evidence="6">The sequence shown here is derived from an EMBL/GenBank/DDBJ whole genome shotgun (WGS) entry which is preliminary data.</text>
</comment>
<dbReference type="OrthoDB" id="185373at2759"/>
<evidence type="ECO:0000256" key="2">
    <source>
        <dbReference type="ARBA" id="ARBA00022737"/>
    </source>
</evidence>
<evidence type="ECO:0000256" key="4">
    <source>
        <dbReference type="ARBA" id="ARBA00044511"/>
    </source>
</evidence>
<comment type="function">
    <text evidence="3">Regulates mitochondrial small subunit maturation by controlling 15S rRNA 5'-end processing. Localizes to the 5' precursor of the 15S rRNA in a position that is subsequently occupied by mS47 in the mature yeast mtSSU. Uses structure and sequence-specific RNA recognition, binding to a single-stranded region of the precursor and specifically recognizing bases -6 to -1. The exchange of Ccm1 for mS47 is coupled to the irreversible removal of precursor rRNA that is accompanied by conformational changes of the mitoribosomal proteins uS5m and mS26. These conformational changes signal completion of 5'-end rRNA processing through protection of the mature 5'-end of the 15S rRNA and stabilization of mS47. The removal of the 5' precursor together with the dissociation of Ccm1 may be catalyzed by the 5'-3' exoribonuclease Pet127. Involved in the specific removal of group I introns in mitochondrial encoded transcripts.</text>
</comment>
<feature type="repeat" description="PPR" evidence="5">
    <location>
        <begin position="379"/>
        <end position="413"/>
    </location>
</feature>
<organism evidence="6 7">
    <name type="scientific">Thamnidium elegans</name>
    <dbReference type="NCBI Taxonomy" id="101142"/>
    <lineage>
        <taxon>Eukaryota</taxon>
        <taxon>Fungi</taxon>
        <taxon>Fungi incertae sedis</taxon>
        <taxon>Mucoromycota</taxon>
        <taxon>Mucoromycotina</taxon>
        <taxon>Mucoromycetes</taxon>
        <taxon>Mucorales</taxon>
        <taxon>Mucorineae</taxon>
        <taxon>Mucoraceae</taxon>
        <taxon>Thamnidium</taxon>
    </lineage>
</organism>
<evidence type="ECO:0000256" key="5">
    <source>
        <dbReference type="PROSITE-ProRule" id="PRU00708"/>
    </source>
</evidence>
<comment type="subunit">
    <text evidence="4">Binds to mitochondrial small subunit 15S rRNA.</text>
</comment>
<dbReference type="InterPro" id="IPR002885">
    <property type="entry name" value="PPR_rpt"/>
</dbReference>
<dbReference type="PROSITE" id="PS51375">
    <property type="entry name" value="PPR"/>
    <property type="match status" value="6"/>
</dbReference>
<accession>A0A8H7SKL7</accession>
<proteinExistence type="inferred from homology"/>
<feature type="repeat" description="PPR" evidence="5">
    <location>
        <begin position="449"/>
        <end position="483"/>
    </location>
</feature>
<gene>
    <name evidence="6" type="ORF">INT48_003680</name>
</gene>
<evidence type="ECO:0000313" key="6">
    <source>
        <dbReference type="EMBL" id="KAG2231580.1"/>
    </source>
</evidence>
<dbReference type="Pfam" id="PF12854">
    <property type="entry name" value="PPR_1"/>
    <property type="match status" value="1"/>
</dbReference>
<comment type="similarity">
    <text evidence="1">Belongs to the CCM1 family.</text>
</comment>
<dbReference type="Pfam" id="PF13812">
    <property type="entry name" value="PPR_3"/>
    <property type="match status" value="1"/>
</dbReference>
<evidence type="ECO:0008006" key="8">
    <source>
        <dbReference type="Google" id="ProtNLM"/>
    </source>
</evidence>
<feature type="repeat" description="PPR" evidence="5">
    <location>
        <begin position="260"/>
        <end position="294"/>
    </location>
</feature>
<dbReference type="Proteomes" id="UP000613177">
    <property type="component" value="Unassembled WGS sequence"/>
</dbReference>
<feature type="repeat" description="PPR" evidence="5">
    <location>
        <begin position="190"/>
        <end position="224"/>
    </location>
</feature>
<dbReference type="AlphaFoldDB" id="A0A8H7SKL7"/>
<evidence type="ECO:0000256" key="1">
    <source>
        <dbReference type="ARBA" id="ARBA00006192"/>
    </source>
</evidence>
<sequence length="501" mass="57743">MTIRHLPLSRSVIVNVLYAIVSRPIDNHVIRSSSTKSLLRQQPLTSMFAKANQCGIQRLAYSTQPSSIIEYDDNTTDTTHTDTKKRQYNKCKTILKKTSDSEKKAFNGLVQKTKKERPTSVVEYNRLIVYSVRENRINKAISLLREMERNGFKPNVYTYTMIITEYSKQSDMVRARKWLNRMLKNKIDPDAHIYTSLIDGYMREANVDKAEVMFKIMMKRDIKPTLVTYNILMHHSVRQLNMESALKFWGNLLEAGLKSDVYTFAIILHGLGEEGRVDEAWRIFKTMEEQKVNVNEVIVTTLMGMHVKQHDDEYAIQLFNKFFTTDAGKIPLTVTNHTRNVLLNAVVGKADSETISKYYDLYKKCINDKETSPLFIGANVYTYTTFMRAFLRRDNLAMVSQVYSDMVARNIQPSLVTYSTLMLAHAYVPDPESCVRILEELKKGGIELNAVLYTIVMRAWAKAGKWENVKSTYELMKQDNIQPTKLTMEVLRYGGSRSVAE</sequence>
<dbReference type="NCBIfam" id="TIGR00756">
    <property type="entry name" value="PPR"/>
    <property type="match status" value="6"/>
</dbReference>
<dbReference type="PANTHER" id="PTHR47447">
    <property type="entry name" value="OS03G0856100 PROTEIN"/>
    <property type="match status" value="1"/>
</dbReference>
<protein>
    <recommendedName>
        <fullName evidence="8">Pentacotripeptide-repeat region of PRORP domain-containing protein</fullName>
    </recommendedName>
</protein>
<dbReference type="EMBL" id="JAEPRE010000144">
    <property type="protein sequence ID" value="KAG2231580.1"/>
    <property type="molecule type" value="Genomic_DNA"/>
</dbReference>
<keyword evidence="2" id="KW-0677">Repeat</keyword>
<evidence type="ECO:0000256" key="3">
    <source>
        <dbReference type="ARBA" id="ARBA00044493"/>
    </source>
</evidence>
<evidence type="ECO:0000313" key="7">
    <source>
        <dbReference type="Proteomes" id="UP000613177"/>
    </source>
</evidence>
<dbReference type="PANTHER" id="PTHR47447:SF28">
    <property type="entry name" value="PENTACOTRIPEPTIDE-REPEAT REGION OF PRORP DOMAIN-CONTAINING PROTEIN"/>
    <property type="match status" value="1"/>
</dbReference>
<feature type="repeat" description="PPR" evidence="5">
    <location>
        <begin position="155"/>
        <end position="189"/>
    </location>
</feature>
<name>A0A8H7SKL7_9FUNG</name>
<dbReference type="Gene3D" id="1.25.40.10">
    <property type="entry name" value="Tetratricopeptide repeat domain"/>
    <property type="match status" value="3"/>
</dbReference>